<protein>
    <recommendedName>
        <fullName evidence="3">Nidogen G2 beta-barrel domain-containing protein</fullName>
    </recommendedName>
</protein>
<organism evidence="1 2">
    <name type="scientific">Charadrius vociferus</name>
    <name type="common">Killdeer</name>
    <name type="synonym">Aegialitis vocifera</name>
    <dbReference type="NCBI Taxonomy" id="50402"/>
    <lineage>
        <taxon>Eukaryota</taxon>
        <taxon>Metazoa</taxon>
        <taxon>Chordata</taxon>
        <taxon>Craniata</taxon>
        <taxon>Vertebrata</taxon>
        <taxon>Euteleostomi</taxon>
        <taxon>Archelosauria</taxon>
        <taxon>Archosauria</taxon>
        <taxon>Dinosauria</taxon>
        <taxon>Saurischia</taxon>
        <taxon>Theropoda</taxon>
        <taxon>Coelurosauria</taxon>
        <taxon>Aves</taxon>
        <taxon>Neognathae</taxon>
        <taxon>Neoaves</taxon>
        <taxon>Charadriiformes</taxon>
        <taxon>Charadriidae</taxon>
        <taxon>Charadrius</taxon>
    </lineage>
</organism>
<sequence>NGFKPEDGRFRLDIRKKFFTLRVVRHWNRLPREAMETPSLESFKARLDVALGKLV</sequence>
<gene>
    <name evidence="1" type="ORF">N301_07792</name>
</gene>
<reference evidence="2" key="1">
    <citation type="journal article" date="2014" name="Science">
        <title>Comparative genomics reveals insights into avian genome evolution and adaptation.</title>
        <authorList>
            <consortium name="Avian Genome Consortium"/>
            <person name="Zhang G."/>
            <person name="Li C."/>
            <person name="Li Q."/>
            <person name="Li B."/>
            <person name="Larkin D.M."/>
            <person name="Lee C."/>
            <person name="Storz J.F."/>
            <person name="Antunes A."/>
            <person name="Greenwold M.J."/>
            <person name="Meredith R.W."/>
            <person name="Odeen A."/>
            <person name="Cui J."/>
            <person name="Zhou Q."/>
            <person name="Xu L."/>
            <person name="Pan H."/>
            <person name="Wang Z."/>
            <person name="Jin L."/>
            <person name="Zhang P."/>
            <person name="Hu H."/>
            <person name="Yang W."/>
            <person name="Hu J."/>
            <person name="Xiao J."/>
            <person name="Yang Z."/>
            <person name="Liu Y."/>
            <person name="Xie Q."/>
            <person name="Yu H."/>
            <person name="Lian J."/>
            <person name="Wen P."/>
            <person name="Zhang F."/>
            <person name="Li H."/>
            <person name="Zeng Y."/>
            <person name="Xiong Z."/>
            <person name="Liu S."/>
            <person name="Zhou L."/>
            <person name="Huang Z."/>
            <person name="An N."/>
            <person name="Wang J."/>
            <person name="Zheng Q."/>
            <person name="Xiong Y."/>
            <person name="Wang G."/>
            <person name="Wang B."/>
            <person name="Wang J."/>
            <person name="Fan Y."/>
            <person name="da Fonseca R.R."/>
            <person name="Alfaro-Nunez A."/>
            <person name="Schubert M."/>
            <person name="Orlando L."/>
            <person name="Mourier T."/>
            <person name="Howard J.T."/>
            <person name="Ganapathy G."/>
            <person name="Pfenning A."/>
            <person name="Whitney O."/>
            <person name="Rivas M.V."/>
            <person name="Hara E."/>
            <person name="Smith J."/>
            <person name="Farre M."/>
            <person name="Narayan J."/>
            <person name="Slavov G."/>
            <person name="Romanov M.N."/>
            <person name="Borges R."/>
            <person name="Machado J.P."/>
            <person name="Khan I."/>
            <person name="Springer M.S."/>
            <person name="Gatesy J."/>
            <person name="Hoffmann F.G."/>
            <person name="Opazo J.C."/>
            <person name="Hastad O."/>
            <person name="Sawyer R.H."/>
            <person name="Kim H."/>
            <person name="Kim K.W."/>
            <person name="Kim H.J."/>
            <person name="Cho S."/>
            <person name="Li N."/>
            <person name="Huang Y."/>
            <person name="Bruford M.W."/>
            <person name="Zhan X."/>
            <person name="Dixon A."/>
            <person name="Bertelsen M.F."/>
            <person name="Derryberry E."/>
            <person name="Warren W."/>
            <person name="Wilson R.K."/>
            <person name="Li S."/>
            <person name="Ray D.A."/>
            <person name="Green R.E."/>
            <person name="O'Brien S.J."/>
            <person name="Griffin D."/>
            <person name="Johnson W.E."/>
            <person name="Haussler D."/>
            <person name="Ryder O.A."/>
            <person name="Willerslev E."/>
            <person name="Graves G.R."/>
            <person name="Alstrom P."/>
            <person name="Fjeldsa J."/>
            <person name="Mindell D.P."/>
            <person name="Edwards S.V."/>
            <person name="Braun E.L."/>
            <person name="Rahbek C."/>
            <person name="Burt D.W."/>
            <person name="Houde P."/>
            <person name="Zhang Y."/>
            <person name="Yang H."/>
            <person name="Wang J."/>
            <person name="Jarvis E.D."/>
            <person name="Gilbert M.T."/>
            <person name="Wang J."/>
        </authorList>
    </citation>
    <scope>NUCLEOTIDE SEQUENCE [LARGE SCALE GENOMIC DNA]</scope>
</reference>
<dbReference type="Proteomes" id="UP000053858">
    <property type="component" value="Unassembled WGS sequence"/>
</dbReference>
<dbReference type="AlphaFoldDB" id="A0A0A0A3P9"/>
<dbReference type="EMBL" id="KL870619">
    <property type="protein sequence ID" value="KGL88696.1"/>
    <property type="molecule type" value="Genomic_DNA"/>
</dbReference>
<feature type="non-terminal residue" evidence="1">
    <location>
        <position position="55"/>
    </location>
</feature>
<keyword evidence="2" id="KW-1185">Reference proteome</keyword>
<evidence type="ECO:0000313" key="2">
    <source>
        <dbReference type="Proteomes" id="UP000053858"/>
    </source>
</evidence>
<accession>A0A0A0A3P9</accession>
<name>A0A0A0A3P9_CHAVO</name>
<proteinExistence type="predicted"/>
<evidence type="ECO:0000313" key="1">
    <source>
        <dbReference type="EMBL" id="KGL88696.1"/>
    </source>
</evidence>
<feature type="non-terminal residue" evidence="1">
    <location>
        <position position="1"/>
    </location>
</feature>
<evidence type="ECO:0008006" key="3">
    <source>
        <dbReference type="Google" id="ProtNLM"/>
    </source>
</evidence>